<feature type="active site" description="Charge relay system" evidence="2">
    <location>
        <position position="263"/>
    </location>
</feature>
<feature type="active site" description="Charge relay system" evidence="2">
    <location>
        <position position="290"/>
    </location>
</feature>
<reference evidence="4 5" key="1">
    <citation type="submission" date="2019-11" db="EMBL/GenBank/DDBJ databases">
        <authorList>
            <person name="Khan S.A."/>
            <person name="Jeon C.O."/>
            <person name="Chun B.H."/>
        </authorList>
    </citation>
    <scope>NUCLEOTIDE SEQUENCE [LARGE SCALE GENOMIC DNA]</scope>
    <source>
        <strain evidence="4 5">IMCC 1097</strain>
    </source>
</reference>
<feature type="domain" description="AB hydrolase-1" evidence="3">
    <location>
        <begin position="54"/>
        <end position="295"/>
    </location>
</feature>
<dbReference type="PANTHER" id="PTHR10794:SF94">
    <property type="entry name" value="ESTERASE YHET-RELATED"/>
    <property type="match status" value="1"/>
</dbReference>
<dbReference type="AlphaFoldDB" id="A0A5Q2Q5G5"/>
<dbReference type="GO" id="GO:0034338">
    <property type="term" value="F:short-chain carboxylesterase activity"/>
    <property type="evidence" value="ECO:0007669"/>
    <property type="project" value="TreeGrafter"/>
</dbReference>
<organism evidence="4 5">
    <name type="scientific">Litorivicinus lipolyticus</name>
    <dbReference type="NCBI Taxonomy" id="418701"/>
    <lineage>
        <taxon>Bacteria</taxon>
        <taxon>Pseudomonadati</taxon>
        <taxon>Pseudomonadota</taxon>
        <taxon>Gammaproteobacteria</taxon>
        <taxon>Oceanospirillales</taxon>
        <taxon>Litorivicinaceae</taxon>
        <taxon>Litorivicinus</taxon>
    </lineage>
</organism>
<sequence length="321" mass="35500">MSFRPAWWLANPHLQSIIPTRLRRIDLPGRARAIVRTRDQDELLVEQLDTGNGPLVILLHGLGGCASSLYVTGMQSAFHQAGYNTWAWNARGAVRPNLRPDTYHGGRFADVADLVDSAGQRPVALVGFSLGAAMLINLVGRPAACPSTVKAAVAISCPFGFVKNAAHLDGPSTWLYRRYLLGRLRRMTQRKRNWAVSQGLDWARRLPDDAELARLTRFADFDDRITAPLNGFADATDLYRQVDPDQVVSAIQTPTLVVQADDDPLFTAPLEPTGIRPKSLTLELTSGGGHVGFVQGRWPWSAEFYAQTRALEFVRAQMERT</sequence>
<keyword evidence="5" id="KW-1185">Reference proteome</keyword>
<dbReference type="Pfam" id="PF00561">
    <property type="entry name" value="Abhydrolase_1"/>
    <property type="match status" value="1"/>
</dbReference>
<keyword evidence="4" id="KW-0378">Hydrolase</keyword>
<evidence type="ECO:0000313" key="5">
    <source>
        <dbReference type="Proteomes" id="UP000388235"/>
    </source>
</evidence>
<dbReference type="InterPro" id="IPR012020">
    <property type="entry name" value="ABHD4"/>
</dbReference>
<dbReference type="OrthoDB" id="332676at2"/>
<accession>A0A5Q2Q5G5</accession>
<proteinExistence type="inferred from homology"/>
<dbReference type="PIRSF" id="PIRSF005211">
    <property type="entry name" value="Ab_hydro_YheT"/>
    <property type="match status" value="1"/>
</dbReference>
<evidence type="ECO:0000259" key="3">
    <source>
        <dbReference type="Pfam" id="PF00561"/>
    </source>
</evidence>
<dbReference type="GO" id="GO:0047372">
    <property type="term" value="F:monoacylglycerol lipase activity"/>
    <property type="evidence" value="ECO:0007669"/>
    <property type="project" value="TreeGrafter"/>
</dbReference>
<evidence type="ECO:0000256" key="2">
    <source>
        <dbReference type="PIRSR" id="PIRSR005211-1"/>
    </source>
</evidence>
<dbReference type="EMBL" id="CP045871">
    <property type="protein sequence ID" value="QGG79219.1"/>
    <property type="molecule type" value="Genomic_DNA"/>
</dbReference>
<dbReference type="Gene3D" id="3.40.50.1820">
    <property type="entry name" value="alpha/beta hydrolase"/>
    <property type="match status" value="1"/>
</dbReference>
<dbReference type="InterPro" id="IPR029058">
    <property type="entry name" value="AB_hydrolase_fold"/>
</dbReference>
<evidence type="ECO:0000256" key="1">
    <source>
        <dbReference type="ARBA" id="ARBA00010884"/>
    </source>
</evidence>
<feature type="active site" description="Charge relay system" evidence="2">
    <location>
        <position position="129"/>
    </location>
</feature>
<dbReference type="Proteomes" id="UP000388235">
    <property type="component" value="Chromosome"/>
</dbReference>
<dbReference type="RefSeq" id="WP_153712723.1">
    <property type="nucleotide sequence ID" value="NZ_CP045871.1"/>
</dbReference>
<dbReference type="PANTHER" id="PTHR10794">
    <property type="entry name" value="ABHYDROLASE DOMAIN-CONTAINING PROTEIN"/>
    <property type="match status" value="1"/>
</dbReference>
<evidence type="ECO:0000313" key="4">
    <source>
        <dbReference type="EMBL" id="QGG79219.1"/>
    </source>
</evidence>
<dbReference type="InterPro" id="IPR050960">
    <property type="entry name" value="AB_hydrolase_4_sf"/>
</dbReference>
<dbReference type="SUPFAM" id="SSF53474">
    <property type="entry name" value="alpha/beta-Hydrolases"/>
    <property type="match status" value="1"/>
</dbReference>
<gene>
    <name evidence="4" type="ORF">GH975_01040</name>
</gene>
<dbReference type="KEGG" id="llp:GH975_01040"/>
<comment type="similarity">
    <text evidence="1">Belongs to the AB hydrolase superfamily. AB hydrolase 4 family.</text>
</comment>
<name>A0A5Q2Q5G5_9GAMM</name>
<dbReference type="InterPro" id="IPR000073">
    <property type="entry name" value="AB_hydrolase_1"/>
</dbReference>
<protein>
    <submittedName>
        <fullName evidence="4">Alpha/beta fold hydrolase</fullName>
    </submittedName>
</protein>